<evidence type="ECO:0000313" key="3">
    <source>
        <dbReference type="Proteomes" id="UP001054945"/>
    </source>
</evidence>
<name>A0AAV4QAH2_CAEEX</name>
<dbReference type="AlphaFoldDB" id="A0AAV4QAH2"/>
<comment type="caution">
    <text evidence="2">The sequence shown here is derived from an EMBL/GenBank/DDBJ whole genome shotgun (WGS) entry which is preliminary data.</text>
</comment>
<accession>A0AAV4QAH2</accession>
<evidence type="ECO:0000256" key="1">
    <source>
        <dbReference type="SAM" id="MobiDB-lite"/>
    </source>
</evidence>
<sequence length="155" mass="17391">MNCSFTFESHRPSGQKKATKQAPAISIEPKFIGLSVMAQDQKVIASPFKGSRITDRRPVWPAEYKDLLPSHTKNSKVANLKDHTGTGELLNVQKTKGVDTSLRRVELAHHWLVGEQVGVLRLLVDNVHEWTFNFSNQGTILQLLVVNFFPSVQQS</sequence>
<evidence type="ECO:0000313" key="2">
    <source>
        <dbReference type="EMBL" id="GIY06001.1"/>
    </source>
</evidence>
<dbReference type="EMBL" id="BPLR01005913">
    <property type="protein sequence ID" value="GIY06001.1"/>
    <property type="molecule type" value="Genomic_DNA"/>
</dbReference>
<gene>
    <name evidence="2" type="ORF">CEXT_460451</name>
</gene>
<organism evidence="2 3">
    <name type="scientific">Caerostris extrusa</name>
    <name type="common">Bark spider</name>
    <name type="synonym">Caerostris bankana</name>
    <dbReference type="NCBI Taxonomy" id="172846"/>
    <lineage>
        <taxon>Eukaryota</taxon>
        <taxon>Metazoa</taxon>
        <taxon>Ecdysozoa</taxon>
        <taxon>Arthropoda</taxon>
        <taxon>Chelicerata</taxon>
        <taxon>Arachnida</taxon>
        <taxon>Araneae</taxon>
        <taxon>Araneomorphae</taxon>
        <taxon>Entelegynae</taxon>
        <taxon>Araneoidea</taxon>
        <taxon>Araneidae</taxon>
        <taxon>Caerostris</taxon>
    </lineage>
</organism>
<protein>
    <submittedName>
        <fullName evidence="2">Uncharacterized protein</fullName>
    </submittedName>
</protein>
<feature type="region of interest" description="Disordered" evidence="1">
    <location>
        <begin position="1"/>
        <end position="22"/>
    </location>
</feature>
<proteinExistence type="predicted"/>
<reference evidence="2 3" key="1">
    <citation type="submission" date="2021-06" db="EMBL/GenBank/DDBJ databases">
        <title>Caerostris extrusa draft genome.</title>
        <authorList>
            <person name="Kono N."/>
            <person name="Arakawa K."/>
        </authorList>
    </citation>
    <scope>NUCLEOTIDE SEQUENCE [LARGE SCALE GENOMIC DNA]</scope>
</reference>
<keyword evidence="3" id="KW-1185">Reference proteome</keyword>
<dbReference type="Proteomes" id="UP001054945">
    <property type="component" value="Unassembled WGS sequence"/>
</dbReference>